<dbReference type="InterPro" id="IPR008928">
    <property type="entry name" value="6-hairpin_glycosidase_sf"/>
</dbReference>
<feature type="domain" description="Glycoside hydrolase family 9" evidence="10">
    <location>
        <begin position="33"/>
        <end position="478"/>
    </location>
</feature>
<comment type="caution">
    <text evidence="11">The sequence shown here is derived from an EMBL/GenBank/DDBJ whole genome shotgun (WGS) entry which is preliminary data.</text>
</comment>
<accession>A0AAV1SMV9</accession>
<organism evidence="11 12">
    <name type="scientific">Dovyalis caffra</name>
    <dbReference type="NCBI Taxonomy" id="77055"/>
    <lineage>
        <taxon>Eukaryota</taxon>
        <taxon>Viridiplantae</taxon>
        <taxon>Streptophyta</taxon>
        <taxon>Embryophyta</taxon>
        <taxon>Tracheophyta</taxon>
        <taxon>Spermatophyta</taxon>
        <taxon>Magnoliopsida</taxon>
        <taxon>eudicotyledons</taxon>
        <taxon>Gunneridae</taxon>
        <taxon>Pentapetalae</taxon>
        <taxon>rosids</taxon>
        <taxon>fabids</taxon>
        <taxon>Malpighiales</taxon>
        <taxon>Salicaceae</taxon>
        <taxon>Flacourtieae</taxon>
        <taxon>Dovyalis</taxon>
    </lineage>
</organism>
<keyword evidence="4 9" id="KW-0136">Cellulose degradation</keyword>
<dbReference type="InterPro" id="IPR018221">
    <property type="entry name" value="Glyco_hydro_9_His_AS"/>
</dbReference>
<evidence type="ECO:0000256" key="6">
    <source>
        <dbReference type="ARBA" id="ARBA00023295"/>
    </source>
</evidence>
<dbReference type="EC" id="3.2.1.4" evidence="9"/>
<keyword evidence="6 8" id="KW-0326">Glycosidase</keyword>
<evidence type="ECO:0000313" key="11">
    <source>
        <dbReference type="EMBL" id="CAK7352758.1"/>
    </source>
</evidence>
<keyword evidence="7 8" id="KW-0624">Polysaccharide degradation</keyword>
<feature type="signal peptide" evidence="9">
    <location>
        <begin position="1"/>
        <end position="29"/>
    </location>
</feature>
<evidence type="ECO:0000256" key="3">
    <source>
        <dbReference type="ARBA" id="ARBA00022801"/>
    </source>
</evidence>
<keyword evidence="3 8" id="KW-0378">Hydrolase</keyword>
<evidence type="ECO:0000256" key="4">
    <source>
        <dbReference type="ARBA" id="ARBA00023001"/>
    </source>
</evidence>
<evidence type="ECO:0000313" key="12">
    <source>
        <dbReference type="Proteomes" id="UP001314170"/>
    </source>
</evidence>
<reference evidence="11 12" key="1">
    <citation type="submission" date="2024-01" db="EMBL/GenBank/DDBJ databases">
        <authorList>
            <person name="Waweru B."/>
        </authorList>
    </citation>
    <scope>NUCLEOTIDE SEQUENCE [LARGE SCALE GENOMIC DNA]</scope>
</reference>
<keyword evidence="9" id="KW-0732">Signal</keyword>
<sequence length="489" mass="54892">MGTSMRSWMAIMIMAWLNLFQGIFVAVEATFNYKDALTKSLIFLEAQRSGKLPPNHRPQWRGDSGLDDGKLANVDLVGGYYDAGDNVKYGLPMAFTVTTLAWGALAYHKELHATDELRHVRSAIKWGTDYFLKASSRKKRLYVQVGDPVLDHQCWVRPENMRTSRTVLKIDENTPGTEIAAETSAAMAASSIVFRHTNRTYSRRLLNKAKTLFEFAKAHKKTFDGECPFYCSYSGYNDELLWSATWLYIATKKPIYLKYIQEETTSATVAEFSWDLKYAGAQILLSKLYFEGMKDLESYKKDADSYICSVLPDSPYHQVYISPGGMINLRDGANTQYVTSTAFLFSVYSDILAKHDQKVQCGNQAFDSTRLMAFAKQQIDYLLGNNPEKRSYMVGFGQNPPVQAHHRGASVPVMSSDTIVSCGMSFAKWFTKDTPNPNELTGAIVGGPDRFDNFVDKRWDSSKTEPCTYVNSIAVGVLAKLATQYGGVQ</sequence>
<comment type="catalytic activity">
    <reaction evidence="1 9">
        <text>Endohydrolysis of (1-&gt;4)-beta-D-glucosidic linkages in cellulose, lichenin and cereal beta-D-glucans.</text>
        <dbReference type="EC" id="3.2.1.4"/>
    </reaction>
</comment>
<dbReference type="InterPro" id="IPR001701">
    <property type="entry name" value="Glyco_hydro_9"/>
</dbReference>
<evidence type="ECO:0000256" key="2">
    <source>
        <dbReference type="ARBA" id="ARBA00007072"/>
    </source>
</evidence>
<dbReference type="InterPro" id="IPR012341">
    <property type="entry name" value="6hp_glycosidase-like_sf"/>
</dbReference>
<evidence type="ECO:0000256" key="9">
    <source>
        <dbReference type="RuleBase" id="RU361166"/>
    </source>
</evidence>
<dbReference type="SUPFAM" id="SSF48208">
    <property type="entry name" value="Six-hairpin glycosidases"/>
    <property type="match status" value="1"/>
</dbReference>
<dbReference type="GO" id="GO:0008810">
    <property type="term" value="F:cellulase activity"/>
    <property type="evidence" value="ECO:0007669"/>
    <property type="project" value="UniProtKB-EC"/>
</dbReference>
<dbReference type="PANTHER" id="PTHR22298">
    <property type="entry name" value="ENDO-1,4-BETA-GLUCANASE"/>
    <property type="match status" value="1"/>
</dbReference>
<name>A0AAV1SMV9_9ROSI</name>
<gene>
    <name evidence="11" type="ORF">DCAF_LOCUS24385</name>
</gene>
<keyword evidence="5 8" id="KW-0119">Carbohydrate metabolism</keyword>
<feature type="chain" id="PRO_5043113638" description="Endoglucanase" evidence="9">
    <location>
        <begin position="30"/>
        <end position="489"/>
    </location>
</feature>
<dbReference type="Gene3D" id="1.50.10.10">
    <property type="match status" value="1"/>
</dbReference>
<protein>
    <recommendedName>
        <fullName evidence="9">Endoglucanase</fullName>
        <ecNumber evidence="9">3.2.1.4</ecNumber>
    </recommendedName>
</protein>
<evidence type="ECO:0000256" key="5">
    <source>
        <dbReference type="ARBA" id="ARBA00023277"/>
    </source>
</evidence>
<proteinExistence type="inferred from homology"/>
<dbReference type="EMBL" id="CAWUPB010001194">
    <property type="protein sequence ID" value="CAK7352758.1"/>
    <property type="molecule type" value="Genomic_DNA"/>
</dbReference>
<evidence type="ECO:0000259" key="10">
    <source>
        <dbReference type="Pfam" id="PF00759"/>
    </source>
</evidence>
<dbReference type="AlphaFoldDB" id="A0AAV1SMV9"/>
<evidence type="ECO:0000256" key="7">
    <source>
        <dbReference type="ARBA" id="ARBA00023326"/>
    </source>
</evidence>
<dbReference type="PROSITE" id="PS00592">
    <property type="entry name" value="GH9_2"/>
    <property type="match status" value="1"/>
</dbReference>
<feature type="active site" evidence="8">
    <location>
        <position position="405"/>
    </location>
</feature>
<dbReference type="Pfam" id="PF00759">
    <property type="entry name" value="Glyco_hydro_9"/>
    <property type="match status" value="1"/>
</dbReference>
<dbReference type="Proteomes" id="UP001314170">
    <property type="component" value="Unassembled WGS sequence"/>
</dbReference>
<keyword evidence="12" id="KW-1185">Reference proteome</keyword>
<evidence type="ECO:0000256" key="8">
    <source>
        <dbReference type="PROSITE-ProRule" id="PRU10059"/>
    </source>
</evidence>
<dbReference type="GO" id="GO:0030245">
    <property type="term" value="P:cellulose catabolic process"/>
    <property type="evidence" value="ECO:0007669"/>
    <property type="project" value="UniProtKB-KW"/>
</dbReference>
<comment type="similarity">
    <text evidence="2 8 9">Belongs to the glycosyl hydrolase 9 (cellulase E) family.</text>
</comment>
<dbReference type="FunFam" id="1.50.10.10:FF:000020">
    <property type="entry name" value="Endoglucanase"/>
    <property type="match status" value="1"/>
</dbReference>
<evidence type="ECO:0000256" key="1">
    <source>
        <dbReference type="ARBA" id="ARBA00000966"/>
    </source>
</evidence>